<accession>A0A177EAL3</accession>
<evidence type="ECO:0000259" key="8">
    <source>
        <dbReference type="PROSITE" id="PS50893"/>
    </source>
</evidence>
<evidence type="ECO:0000313" key="9">
    <source>
        <dbReference type="EMBL" id="OAG28049.1"/>
    </source>
</evidence>
<evidence type="ECO:0000256" key="5">
    <source>
        <dbReference type="ARBA" id="ARBA00022741"/>
    </source>
</evidence>
<organism evidence="9 10">
    <name type="scientific">Thermodesulfatator autotrophicus</name>
    <dbReference type="NCBI Taxonomy" id="1795632"/>
    <lineage>
        <taxon>Bacteria</taxon>
        <taxon>Pseudomonadati</taxon>
        <taxon>Thermodesulfobacteriota</taxon>
        <taxon>Thermodesulfobacteria</taxon>
        <taxon>Thermodesulfobacteriales</taxon>
        <taxon>Thermodesulfatatoraceae</taxon>
        <taxon>Thermodesulfatator</taxon>
    </lineage>
</organism>
<dbReference type="SMART" id="SM00382">
    <property type="entry name" value="AAA"/>
    <property type="match status" value="1"/>
</dbReference>
<evidence type="ECO:0000256" key="4">
    <source>
        <dbReference type="ARBA" id="ARBA00022475"/>
    </source>
</evidence>
<dbReference type="GO" id="GO:0016887">
    <property type="term" value="F:ATP hydrolysis activity"/>
    <property type="evidence" value="ECO:0007669"/>
    <property type="project" value="InterPro"/>
</dbReference>
<dbReference type="OrthoDB" id="9809450at2"/>
<evidence type="ECO:0000256" key="3">
    <source>
        <dbReference type="ARBA" id="ARBA00022448"/>
    </source>
</evidence>
<dbReference type="InterPro" id="IPR003439">
    <property type="entry name" value="ABC_transporter-like_ATP-bd"/>
</dbReference>
<evidence type="ECO:0000256" key="6">
    <source>
        <dbReference type="ARBA" id="ARBA00022840"/>
    </source>
</evidence>
<dbReference type="GO" id="GO:0005524">
    <property type="term" value="F:ATP binding"/>
    <property type="evidence" value="ECO:0007669"/>
    <property type="project" value="UniProtKB-KW"/>
</dbReference>
<name>A0A177EAL3_9BACT</name>
<keyword evidence="7" id="KW-0472">Membrane</keyword>
<evidence type="ECO:0000256" key="1">
    <source>
        <dbReference type="ARBA" id="ARBA00004202"/>
    </source>
</evidence>
<keyword evidence="6" id="KW-0067">ATP-binding</keyword>
<dbReference type="STRING" id="1795632.TH606_03740"/>
<keyword evidence="4" id="KW-1003">Cell membrane</keyword>
<reference evidence="9 10" key="1">
    <citation type="submission" date="2016-02" db="EMBL/GenBank/DDBJ databases">
        <title>Draft genome sequence of Thermodesulfatator sp. S606.</title>
        <authorList>
            <person name="Lai Q."/>
            <person name="Cao J."/>
            <person name="Dupont S."/>
            <person name="Shao Z."/>
            <person name="Jebbar M."/>
            <person name="Alain K."/>
        </authorList>
    </citation>
    <scope>NUCLEOTIDE SEQUENCE [LARGE SCALE GENOMIC DNA]</scope>
    <source>
        <strain evidence="9 10">S606</strain>
    </source>
</reference>
<evidence type="ECO:0000256" key="2">
    <source>
        <dbReference type="ARBA" id="ARBA00005417"/>
    </source>
</evidence>
<dbReference type="PANTHER" id="PTHR43166:SF9">
    <property type="entry name" value="GLUTAMATE_ASPARTATE IMPORT ATP-BINDING PROTEIN GLTL"/>
    <property type="match status" value="1"/>
</dbReference>
<dbReference type="Proteomes" id="UP000076964">
    <property type="component" value="Unassembled WGS sequence"/>
</dbReference>
<dbReference type="Gene3D" id="3.40.50.300">
    <property type="entry name" value="P-loop containing nucleotide triphosphate hydrolases"/>
    <property type="match status" value="1"/>
</dbReference>
<comment type="caution">
    <text evidence="9">The sequence shown here is derived from an EMBL/GenBank/DDBJ whole genome shotgun (WGS) entry which is preliminary data.</text>
</comment>
<sequence length="216" mass="24349">MKVILEAGPFSVHRHHGKLYENISLVLYENDFVHLKGPSGTGKSTLLRQIVGLEKCPAGVKRILNGTAHPSKRLFNFRSKCVYLDADSPLIEGSISENLLFPYKFKINHHRKPVITPKKILEKLGLSPKLDTEVTNLSTGERERLCLARAILFDPQIILADEPFSGLDPESFEKAFSLLYEFSQKPEKAVLCVSHLELPQKSRTLFLKNGKLEELS</sequence>
<dbReference type="GO" id="GO:0005886">
    <property type="term" value="C:plasma membrane"/>
    <property type="evidence" value="ECO:0007669"/>
    <property type="project" value="UniProtKB-SubCell"/>
</dbReference>
<comment type="subcellular location">
    <subcellularLocation>
        <location evidence="1">Cell membrane</location>
        <topology evidence="1">Peripheral membrane protein</topology>
    </subcellularLocation>
</comment>
<dbReference type="AlphaFoldDB" id="A0A177EAL3"/>
<feature type="domain" description="ABC transporter" evidence="8">
    <location>
        <begin position="5"/>
        <end position="215"/>
    </location>
</feature>
<protein>
    <recommendedName>
        <fullName evidence="8">ABC transporter domain-containing protein</fullName>
    </recommendedName>
</protein>
<dbReference type="PROSITE" id="PS50893">
    <property type="entry name" value="ABC_TRANSPORTER_2"/>
    <property type="match status" value="1"/>
</dbReference>
<dbReference type="InterPro" id="IPR050086">
    <property type="entry name" value="MetN_ABC_transporter-like"/>
</dbReference>
<evidence type="ECO:0000256" key="7">
    <source>
        <dbReference type="ARBA" id="ARBA00023136"/>
    </source>
</evidence>
<dbReference type="Pfam" id="PF00005">
    <property type="entry name" value="ABC_tran"/>
    <property type="match status" value="1"/>
</dbReference>
<keyword evidence="5" id="KW-0547">Nucleotide-binding</keyword>
<dbReference type="InterPro" id="IPR003593">
    <property type="entry name" value="AAA+_ATPase"/>
</dbReference>
<dbReference type="PANTHER" id="PTHR43166">
    <property type="entry name" value="AMINO ACID IMPORT ATP-BINDING PROTEIN"/>
    <property type="match status" value="1"/>
</dbReference>
<proteinExistence type="inferred from homology"/>
<keyword evidence="10" id="KW-1185">Reference proteome</keyword>
<evidence type="ECO:0000313" key="10">
    <source>
        <dbReference type="Proteomes" id="UP000076964"/>
    </source>
</evidence>
<dbReference type="RefSeq" id="WP_068541398.1">
    <property type="nucleotide sequence ID" value="NZ_LSFI01000014.1"/>
</dbReference>
<dbReference type="SUPFAM" id="SSF52540">
    <property type="entry name" value="P-loop containing nucleoside triphosphate hydrolases"/>
    <property type="match status" value="1"/>
</dbReference>
<comment type="similarity">
    <text evidence="2">Belongs to the ABC transporter superfamily.</text>
</comment>
<dbReference type="EMBL" id="LSFI01000014">
    <property type="protein sequence ID" value="OAG28049.1"/>
    <property type="molecule type" value="Genomic_DNA"/>
</dbReference>
<keyword evidence="3" id="KW-0813">Transport</keyword>
<gene>
    <name evidence="9" type="ORF">TH606_03740</name>
</gene>
<dbReference type="InterPro" id="IPR027417">
    <property type="entry name" value="P-loop_NTPase"/>
</dbReference>